<keyword evidence="9" id="KW-0808">Transferase</keyword>
<keyword evidence="16" id="KW-0675">Receptor</keyword>
<evidence type="ECO:0000256" key="8">
    <source>
        <dbReference type="ARBA" id="ARBA00022643"/>
    </source>
</evidence>
<dbReference type="AlphaFoldDB" id="A0A922NW99"/>
<dbReference type="GO" id="GO:0005524">
    <property type="term" value="F:ATP binding"/>
    <property type="evidence" value="ECO:0007669"/>
    <property type="project" value="UniProtKB-KW"/>
</dbReference>
<evidence type="ECO:0000256" key="3">
    <source>
        <dbReference type="ARBA" id="ARBA00021740"/>
    </source>
</evidence>
<evidence type="ECO:0000256" key="10">
    <source>
        <dbReference type="ARBA" id="ARBA00022737"/>
    </source>
</evidence>
<keyword evidence="15" id="KW-0843">Virulence</keyword>
<sequence length="338" mass="37562">MADKTSTVHGDVPVASMPTGFGDRKELGTVAFERTRMPMVMTDARQQDNPIVLANAAFLNLTGYTADEVLGRNCRFLQGPLTSAAAVAEVRLGIAEEQEVNVELLNYRKDGTAFWNQLHISPIHDDDGNVAYFFASQIDVTEFRKVQNLEASEHRLLMEVDHRAKNVLAIVDSLVRLSRADDVTQYASAIQQRVQALSYAHILLSERGWKEVGLRDVIQRQVERYTSQGELKGPEIAIAASIVQPLSLVIHELIVNAAVHGSLSTPGGRLCIEWEKIGHDGGFKMIWKEPGIQQPDHPKSGFGTVMVKAMIEQQLSGQLRRDWLDRGLEIRLEVPGFS</sequence>
<evidence type="ECO:0000313" key="20">
    <source>
        <dbReference type="Proteomes" id="UP000052167"/>
    </source>
</evidence>
<dbReference type="CDD" id="cd00130">
    <property type="entry name" value="PAS"/>
    <property type="match status" value="1"/>
</dbReference>
<dbReference type="EC" id="2.7.13.3" evidence="2"/>
<dbReference type="InterPro" id="IPR036890">
    <property type="entry name" value="HATPase_C_sf"/>
</dbReference>
<keyword evidence="10" id="KW-0677">Repeat</keyword>
<reference evidence="19 20" key="1">
    <citation type="submission" date="2014-06" db="EMBL/GenBank/DDBJ databases">
        <title>Rhizobium pelagicum/R2-400B4.</title>
        <authorList>
            <person name="Kimes N.E."/>
            <person name="Lopez-Perez M."/>
        </authorList>
    </citation>
    <scope>NUCLEOTIDE SEQUENCE [LARGE SCALE GENOMIC DNA]</scope>
    <source>
        <strain evidence="19 20">R2-400B4</strain>
    </source>
</reference>
<evidence type="ECO:0000259" key="18">
    <source>
        <dbReference type="PROSITE" id="PS50113"/>
    </source>
</evidence>
<proteinExistence type="predicted"/>
<evidence type="ECO:0000256" key="9">
    <source>
        <dbReference type="ARBA" id="ARBA00022679"/>
    </source>
</evidence>
<dbReference type="InterPro" id="IPR035965">
    <property type="entry name" value="PAS-like_dom_sf"/>
</dbReference>
<dbReference type="PROSITE" id="PS50112">
    <property type="entry name" value="PAS"/>
    <property type="match status" value="1"/>
</dbReference>
<dbReference type="InterPro" id="IPR000700">
    <property type="entry name" value="PAS-assoc_C"/>
</dbReference>
<feature type="domain" description="PAC" evidence="18">
    <location>
        <begin position="98"/>
        <end position="152"/>
    </location>
</feature>
<accession>A0A922NW99</accession>
<evidence type="ECO:0000256" key="16">
    <source>
        <dbReference type="ARBA" id="ARBA00023170"/>
    </source>
</evidence>
<dbReference type="InterPro" id="IPR000014">
    <property type="entry name" value="PAS"/>
</dbReference>
<keyword evidence="7" id="KW-0285">Flavoprotein</keyword>
<keyword evidence="11" id="KW-0547">Nucleotide-binding</keyword>
<dbReference type="NCBIfam" id="TIGR00229">
    <property type="entry name" value="sensory_box"/>
    <property type="match status" value="1"/>
</dbReference>
<protein>
    <recommendedName>
        <fullName evidence="3">Blue-light-activated histidine kinase</fullName>
        <ecNumber evidence="2">2.7.13.3</ecNumber>
    </recommendedName>
</protein>
<dbReference type="SUPFAM" id="SSF55785">
    <property type="entry name" value="PYP-like sensor domain (PAS domain)"/>
    <property type="match status" value="1"/>
</dbReference>
<evidence type="ECO:0000256" key="1">
    <source>
        <dbReference type="ARBA" id="ARBA00000085"/>
    </source>
</evidence>
<dbReference type="Pfam" id="PF13426">
    <property type="entry name" value="PAS_9"/>
    <property type="match status" value="1"/>
</dbReference>
<dbReference type="Proteomes" id="UP000052167">
    <property type="component" value="Unassembled WGS sequence"/>
</dbReference>
<evidence type="ECO:0000259" key="17">
    <source>
        <dbReference type="PROSITE" id="PS50112"/>
    </source>
</evidence>
<keyword evidence="12" id="KW-0418">Kinase</keyword>
<dbReference type="RefSeq" id="WP_037169202.1">
    <property type="nucleotide sequence ID" value="NZ_JOKI01000033.1"/>
</dbReference>
<dbReference type="EMBL" id="JOKJ01000037">
    <property type="protein sequence ID" value="KEQ03129.1"/>
    <property type="molecule type" value="Genomic_DNA"/>
</dbReference>
<evidence type="ECO:0000256" key="15">
    <source>
        <dbReference type="ARBA" id="ARBA00023026"/>
    </source>
</evidence>
<dbReference type="GO" id="GO:0009881">
    <property type="term" value="F:photoreceptor activity"/>
    <property type="evidence" value="ECO:0007669"/>
    <property type="project" value="UniProtKB-KW"/>
</dbReference>
<keyword evidence="8" id="KW-0288">FMN</keyword>
<keyword evidence="5" id="KW-0597">Phosphoprotein</keyword>
<dbReference type="SUPFAM" id="SSF55874">
    <property type="entry name" value="ATPase domain of HSP90 chaperone/DNA topoisomerase II/histidine kinase"/>
    <property type="match status" value="1"/>
</dbReference>
<dbReference type="SMART" id="SM00911">
    <property type="entry name" value="HWE_HK"/>
    <property type="match status" value="1"/>
</dbReference>
<dbReference type="Gene3D" id="3.30.565.10">
    <property type="entry name" value="Histidine kinase-like ATPase, C-terminal domain"/>
    <property type="match status" value="1"/>
</dbReference>
<evidence type="ECO:0000256" key="7">
    <source>
        <dbReference type="ARBA" id="ARBA00022630"/>
    </source>
</evidence>
<dbReference type="Pfam" id="PF07536">
    <property type="entry name" value="HWE_HK"/>
    <property type="match status" value="1"/>
</dbReference>
<evidence type="ECO:0000256" key="6">
    <source>
        <dbReference type="ARBA" id="ARBA00022606"/>
    </source>
</evidence>
<dbReference type="NCBIfam" id="NF010077">
    <property type="entry name" value="PRK13559.1"/>
    <property type="match status" value="1"/>
</dbReference>
<evidence type="ECO:0000256" key="14">
    <source>
        <dbReference type="ARBA" id="ARBA00022991"/>
    </source>
</evidence>
<evidence type="ECO:0000256" key="2">
    <source>
        <dbReference type="ARBA" id="ARBA00012438"/>
    </source>
</evidence>
<evidence type="ECO:0000256" key="13">
    <source>
        <dbReference type="ARBA" id="ARBA00022840"/>
    </source>
</evidence>
<dbReference type="SMART" id="SM00091">
    <property type="entry name" value="PAS"/>
    <property type="match status" value="1"/>
</dbReference>
<keyword evidence="6" id="KW-0716">Sensory transduction</keyword>
<keyword evidence="14" id="KW-0157">Chromophore</keyword>
<evidence type="ECO:0000256" key="11">
    <source>
        <dbReference type="ARBA" id="ARBA00022741"/>
    </source>
</evidence>
<feature type="domain" description="PAS" evidence="17">
    <location>
        <begin position="24"/>
        <end position="73"/>
    </location>
</feature>
<keyword evidence="4" id="KW-0600">Photoreceptor protein</keyword>
<dbReference type="PROSITE" id="PS50113">
    <property type="entry name" value="PAC"/>
    <property type="match status" value="1"/>
</dbReference>
<evidence type="ECO:0000256" key="4">
    <source>
        <dbReference type="ARBA" id="ARBA00022543"/>
    </source>
</evidence>
<dbReference type="Gene3D" id="3.30.450.20">
    <property type="entry name" value="PAS domain"/>
    <property type="match status" value="1"/>
</dbReference>
<dbReference type="GO" id="GO:0004673">
    <property type="term" value="F:protein histidine kinase activity"/>
    <property type="evidence" value="ECO:0007669"/>
    <property type="project" value="UniProtKB-EC"/>
</dbReference>
<name>A0A922NW99_9HYPH</name>
<comment type="caution">
    <text evidence="19">The sequence shown here is derived from an EMBL/GenBank/DDBJ whole genome shotgun (WGS) entry which is preliminary data.</text>
</comment>
<dbReference type="InterPro" id="IPR001610">
    <property type="entry name" value="PAC"/>
</dbReference>
<keyword evidence="13" id="KW-0067">ATP-binding</keyword>
<evidence type="ECO:0000313" key="19">
    <source>
        <dbReference type="EMBL" id="KEQ03129.1"/>
    </source>
</evidence>
<dbReference type="PANTHER" id="PTHR41523:SF8">
    <property type="entry name" value="ETHYLENE RESPONSE SENSOR PROTEIN"/>
    <property type="match status" value="1"/>
</dbReference>
<dbReference type="PANTHER" id="PTHR41523">
    <property type="entry name" value="TWO-COMPONENT SYSTEM SENSOR PROTEIN"/>
    <property type="match status" value="1"/>
</dbReference>
<dbReference type="SMART" id="SM00086">
    <property type="entry name" value="PAC"/>
    <property type="match status" value="1"/>
</dbReference>
<evidence type="ECO:0000256" key="12">
    <source>
        <dbReference type="ARBA" id="ARBA00022777"/>
    </source>
</evidence>
<gene>
    <name evidence="19" type="ORF">GV68_17760</name>
</gene>
<evidence type="ECO:0000256" key="5">
    <source>
        <dbReference type="ARBA" id="ARBA00022553"/>
    </source>
</evidence>
<keyword evidence="20" id="KW-1185">Reference proteome</keyword>
<organism evidence="19 20">
    <name type="scientific">Pseudorhizobium pelagicum</name>
    <dbReference type="NCBI Taxonomy" id="1509405"/>
    <lineage>
        <taxon>Bacteria</taxon>
        <taxon>Pseudomonadati</taxon>
        <taxon>Pseudomonadota</taxon>
        <taxon>Alphaproteobacteria</taxon>
        <taxon>Hyphomicrobiales</taxon>
        <taxon>Rhizobiaceae</taxon>
        <taxon>Rhizobium/Agrobacterium group</taxon>
        <taxon>Pseudorhizobium</taxon>
    </lineage>
</organism>
<comment type="catalytic activity">
    <reaction evidence="1">
        <text>ATP + protein L-histidine = ADP + protein N-phospho-L-histidine.</text>
        <dbReference type="EC" id="2.7.13.3"/>
    </reaction>
</comment>
<dbReference type="InterPro" id="IPR011102">
    <property type="entry name" value="Sig_transdc_His_kinase_HWE"/>
</dbReference>